<dbReference type="EMBL" id="BAAAMN010000049">
    <property type="protein sequence ID" value="GAA2043457.1"/>
    <property type="molecule type" value="Genomic_DNA"/>
</dbReference>
<keyword evidence="3 8" id="KW-0347">Helicase</keyword>
<dbReference type="SUPFAM" id="SSF52540">
    <property type="entry name" value="P-loop containing nucleoside triphosphate hydrolases"/>
    <property type="match status" value="1"/>
</dbReference>
<name>A0ABP5GCZ9_9MICC</name>
<evidence type="ECO:0000259" key="6">
    <source>
        <dbReference type="PROSITE" id="PS51192"/>
    </source>
</evidence>
<dbReference type="PROSITE" id="PS51192">
    <property type="entry name" value="HELICASE_ATP_BIND_1"/>
    <property type="match status" value="1"/>
</dbReference>
<dbReference type="GO" id="GO:0004386">
    <property type="term" value="F:helicase activity"/>
    <property type="evidence" value="ECO:0007669"/>
    <property type="project" value="UniProtKB-KW"/>
</dbReference>
<feature type="region of interest" description="Disordered" evidence="5">
    <location>
        <begin position="857"/>
        <end position="880"/>
    </location>
</feature>
<evidence type="ECO:0000259" key="7">
    <source>
        <dbReference type="PROSITE" id="PS51194"/>
    </source>
</evidence>
<keyword evidence="4" id="KW-0067">ATP-binding</keyword>
<keyword evidence="2" id="KW-0378">Hydrolase</keyword>
<evidence type="ECO:0000256" key="1">
    <source>
        <dbReference type="ARBA" id="ARBA00022741"/>
    </source>
</evidence>
<evidence type="ECO:0000256" key="5">
    <source>
        <dbReference type="SAM" id="MobiDB-lite"/>
    </source>
</evidence>
<dbReference type="PIRSF" id="PIRSF005496">
    <property type="entry name" value="ATP_hel_hrpB"/>
    <property type="match status" value="1"/>
</dbReference>
<dbReference type="InterPro" id="IPR048333">
    <property type="entry name" value="HA2_WH"/>
</dbReference>
<dbReference type="Gene3D" id="3.40.50.300">
    <property type="entry name" value="P-loop containing nucleotide triphosphate hydrolases"/>
    <property type="match status" value="2"/>
</dbReference>
<dbReference type="Pfam" id="PF08482">
    <property type="entry name" value="HrpB_C"/>
    <property type="match status" value="1"/>
</dbReference>
<dbReference type="CDD" id="cd18791">
    <property type="entry name" value="SF2_C_RHA"/>
    <property type="match status" value="1"/>
</dbReference>
<dbReference type="SMART" id="SM00847">
    <property type="entry name" value="HA2"/>
    <property type="match status" value="1"/>
</dbReference>
<dbReference type="SMART" id="SM00490">
    <property type="entry name" value="HELICc"/>
    <property type="match status" value="1"/>
</dbReference>
<feature type="domain" description="Helicase C-terminal" evidence="7">
    <location>
        <begin position="233"/>
        <end position="404"/>
    </location>
</feature>
<keyword evidence="1" id="KW-0547">Nucleotide-binding</keyword>
<reference evidence="9" key="1">
    <citation type="journal article" date="2019" name="Int. J. Syst. Evol. Microbiol.">
        <title>The Global Catalogue of Microorganisms (GCM) 10K type strain sequencing project: providing services to taxonomists for standard genome sequencing and annotation.</title>
        <authorList>
            <consortium name="The Broad Institute Genomics Platform"/>
            <consortium name="The Broad Institute Genome Sequencing Center for Infectious Disease"/>
            <person name="Wu L."/>
            <person name="Ma J."/>
        </authorList>
    </citation>
    <scope>NUCLEOTIDE SEQUENCE [LARGE SCALE GENOMIC DNA]</scope>
    <source>
        <strain evidence="9">JCM 13595</strain>
    </source>
</reference>
<evidence type="ECO:0000313" key="8">
    <source>
        <dbReference type="EMBL" id="GAA2043457.1"/>
    </source>
</evidence>
<dbReference type="Gene3D" id="1.20.120.1080">
    <property type="match status" value="1"/>
</dbReference>
<protein>
    <submittedName>
        <fullName evidence="8">ATP-dependent helicase HrpB</fullName>
    </submittedName>
</protein>
<dbReference type="InterPro" id="IPR013689">
    <property type="entry name" value="RNA_helicase_ATP-dep_HrpB_C"/>
</dbReference>
<dbReference type="RefSeq" id="WP_343959288.1">
    <property type="nucleotide sequence ID" value="NZ_BAAAMN010000049.1"/>
</dbReference>
<dbReference type="InterPro" id="IPR027417">
    <property type="entry name" value="P-loop_NTPase"/>
</dbReference>
<comment type="caution">
    <text evidence="8">The sequence shown here is derived from an EMBL/GenBank/DDBJ whole genome shotgun (WGS) entry which is preliminary data.</text>
</comment>
<evidence type="ECO:0000256" key="2">
    <source>
        <dbReference type="ARBA" id="ARBA00022801"/>
    </source>
</evidence>
<evidence type="ECO:0000256" key="4">
    <source>
        <dbReference type="ARBA" id="ARBA00022840"/>
    </source>
</evidence>
<dbReference type="Pfam" id="PF00270">
    <property type="entry name" value="DEAD"/>
    <property type="match status" value="1"/>
</dbReference>
<evidence type="ECO:0000256" key="3">
    <source>
        <dbReference type="ARBA" id="ARBA00022806"/>
    </source>
</evidence>
<dbReference type="Pfam" id="PF04408">
    <property type="entry name" value="WHD_HA2"/>
    <property type="match status" value="1"/>
</dbReference>
<dbReference type="PANTHER" id="PTHR43519:SF1">
    <property type="entry name" value="ATP-DEPENDENT RNA HELICASE HRPB"/>
    <property type="match status" value="1"/>
</dbReference>
<dbReference type="PANTHER" id="PTHR43519">
    <property type="entry name" value="ATP-DEPENDENT RNA HELICASE HRPB"/>
    <property type="match status" value="1"/>
</dbReference>
<dbReference type="Pfam" id="PF00271">
    <property type="entry name" value="Helicase_C"/>
    <property type="match status" value="1"/>
</dbReference>
<dbReference type="PROSITE" id="PS51194">
    <property type="entry name" value="HELICASE_CTER"/>
    <property type="match status" value="1"/>
</dbReference>
<dbReference type="InterPro" id="IPR001650">
    <property type="entry name" value="Helicase_C-like"/>
</dbReference>
<accession>A0ABP5GCZ9</accession>
<keyword evidence="9" id="KW-1185">Reference proteome</keyword>
<dbReference type="InterPro" id="IPR014001">
    <property type="entry name" value="Helicase_ATP-bd"/>
</dbReference>
<organism evidence="8 9">
    <name type="scientific">Yaniella flava</name>
    <dbReference type="NCBI Taxonomy" id="287930"/>
    <lineage>
        <taxon>Bacteria</taxon>
        <taxon>Bacillati</taxon>
        <taxon>Actinomycetota</taxon>
        <taxon>Actinomycetes</taxon>
        <taxon>Micrococcales</taxon>
        <taxon>Micrococcaceae</taxon>
        <taxon>Yaniella</taxon>
    </lineage>
</organism>
<gene>
    <name evidence="8" type="primary">hrpB</name>
    <name evidence="8" type="ORF">GCM10009720_25410</name>
</gene>
<sequence>MNNDFALDAVAAGLPAARLIPELLAGGRHGDAPLRGVVVAPPGTGKTTVVPPTLANRLRQQSRDGKIVVTQPRRMAARAAARRLAQLTGTQLGREVGYTVRGDAKTSDATRVEFLTTGVLLRRLISNPEATGVCAVVLDEVHERQLDTDMTFAMVQQLGQLRDSTDPLDIVVMSATLNAQFWIELLQDDDEPAQLFEVEAAHYPLREQWAPLPGTQRALDARGVTREFLHHVATTVHTTAAAERHGDVLVFLPGAREINVVAQQLRDLLPDNAATEVVTLLGSTPSTEQDRILSPRDTARGQRIVLATNVAESALTVPGVRTVVDAGLDRQSRLDTGRGIAGLVTVGAAKSSMAQRAGRAAREAPGLVVRCLGDADFAARPAHAPAEIRTADLTQTVLDLACWGAADGSGLRLPEPMPARTFATAVDVLTQLGALDGNHPSPNVTELGRKLAQLPVDPRLGRALYDGAEFVGPRLAAQTVAALASDQRADGADLGKLLRQLRTEKPKRWVDDAARLLRALARDTRDQGPTDPIDVGMVAALAYPQQIARRRQTQAQQHAGSEYLLASGTAAVLPRGSLLEGVQWLAIADITLHGERAIIRAAAEIDQDYAELAAGSLLTEYTEARFVNGKVSARTVKRLGAIELSSTPVKPTVEHTRDAVAADMQRTGILQFFNIDPGAQQHASFLALRARMGLLHRVFGAPWPDVSDGALTERLHDWLTPEIEQLARGTRTERIDLTSALRRLLPWPEAARLDEMAPERIAVPSGSNVRLDWPPPESHTDDEIASPVLAVKLQECFGWTASPTVADGRVPIVLHLLSPARRPLAVTADLANFREHVYPQVRAENRGRYVKHPWPDDPFSAVATAKTNRALRGEQSRRKR</sequence>
<dbReference type="Proteomes" id="UP001501461">
    <property type="component" value="Unassembled WGS sequence"/>
</dbReference>
<dbReference type="InterPro" id="IPR007502">
    <property type="entry name" value="Helicase-assoc_dom"/>
</dbReference>
<dbReference type="NCBIfam" id="TIGR01970">
    <property type="entry name" value="DEAH_box_HrpB"/>
    <property type="match status" value="1"/>
</dbReference>
<evidence type="ECO:0000313" key="9">
    <source>
        <dbReference type="Proteomes" id="UP001501461"/>
    </source>
</evidence>
<feature type="domain" description="Helicase ATP-binding" evidence="6">
    <location>
        <begin position="27"/>
        <end position="195"/>
    </location>
</feature>
<dbReference type="InterPro" id="IPR010225">
    <property type="entry name" value="HrpB"/>
</dbReference>
<dbReference type="InterPro" id="IPR011545">
    <property type="entry name" value="DEAD/DEAH_box_helicase_dom"/>
</dbReference>
<feature type="compositionally biased region" description="Basic and acidic residues" evidence="5">
    <location>
        <begin position="871"/>
        <end position="880"/>
    </location>
</feature>
<proteinExistence type="predicted"/>
<dbReference type="SMART" id="SM00487">
    <property type="entry name" value="DEXDc"/>
    <property type="match status" value="1"/>
</dbReference>